<sequence>RKAPTTTSAGFFLVASALSALRFLPLRLLLLRRRPGSGLELAEAEMGSEAAMANTPAPAVARDAVGKKKRTNRAARLKQCKLDARREQWLSQVKNKDCNEHRSPPSMAPSPLILPPIGKKASSLGGSNPEASSRREGRDGPTGLHDCDPDSPMNSPMSSFSGNNSSRRDCPSSSISSGSYSRSASDADEGDEDVDVEGGSGGGLDDWEAVADALNGDDKSPLSSKRNVALPVPIGSVESRNGDGILKKPVPDRTTTRAWRPDDVFRPQSLPILSKQHSFPLHHSRGTMGWAHHSITSQPSSCPICYEDLDLTDSSFLPCSCGFRLCLFCHKRILESDGRCPGCREQYIPVGGGEVGMSGSGMPLLSLRLSRSCRLSLRS</sequence>
<protein>
    <submittedName>
        <fullName evidence="5">General negative regulator of transcription subunit 4</fullName>
    </submittedName>
</protein>
<keyword evidence="3" id="KW-0812">Transmembrane</keyword>
<evidence type="ECO:0000256" key="1">
    <source>
        <dbReference type="PROSITE-ProRule" id="PRU00175"/>
    </source>
</evidence>
<dbReference type="PANTHER" id="PTHR12603">
    <property type="entry name" value="CCR4-NOT TRANSCRIPTION COMPLEX RELATED"/>
    <property type="match status" value="1"/>
</dbReference>
<proteinExistence type="predicted"/>
<feature type="region of interest" description="Disordered" evidence="2">
    <location>
        <begin position="93"/>
        <end position="207"/>
    </location>
</feature>
<dbReference type="InterPro" id="IPR039515">
    <property type="entry name" value="NOT4_mRING-HC-C4C4"/>
</dbReference>
<dbReference type="GO" id="GO:0008270">
    <property type="term" value="F:zinc ion binding"/>
    <property type="evidence" value="ECO:0007669"/>
    <property type="project" value="UniProtKB-KW"/>
</dbReference>
<dbReference type="AlphaFoldDB" id="A0A1D1XFR2"/>
<keyword evidence="1" id="KW-0479">Metal-binding</keyword>
<dbReference type="Pfam" id="PF14570">
    <property type="entry name" value="zf-RING_4"/>
    <property type="match status" value="1"/>
</dbReference>
<dbReference type="InterPro" id="IPR039780">
    <property type="entry name" value="Mot2"/>
</dbReference>
<feature type="compositionally biased region" description="Acidic residues" evidence="2">
    <location>
        <begin position="186"/>
        <end position="196"/>
    </location>
</feature>
<feature type="compositionally biased region" description="Low complexity" evidence="2">
    <location>
        <begin position="150"/>
        <end position="184"/>
    </location>
</feature>
<keyword evidence="1" id="KW-0863">Zinc-finger</keyword>
<dbReference type="EMBL" id="GDJX01026692">
    <property type="protein sequence ID" value="JAT41244.1"/>
    <property type="molecule type" value="Transcribed_RNA"/>
</dbReference>
<name>A0A1D1XFR2_9ARAE</name>
<dbReference type="GO" id="GO:0016567">
    <property type="term" value="P:protein ubiquitination"/>
    <property type="evidence" value="ECO:0007669"/>
    <property type="project" value="TreeGrafter"/>
</dbReference>
<dbReference type="PROSITE" id="PS50089">
    <property type="entry name" value="ZF_RING_2"/>
    <property type="match status" value="1"/>
</dbReference>
<keyword evidence="3" id="KW-1133">Transmembrane helix</keyword>
<dbReference type="InterPro" id="IPR013083">
    <property type="entry name" value="Znf_RING/FYVE/PHD"/>
</dbReference>
<keyword evidence="3" id="KW-0472">Membrane</keyword>
<feature type="domain" description="RING-type" evidence="4">
    <location>
        <begin position="302"/>
        <end position="344"/>
    </location>
</feature>
<dbReference type="CDD" id="cd16618">
    <property type="entry name" value="mRING-HC-C4C4_CNOT4"/>
    <property type="match status" value="1"/>
</dbReference>
<organism evidence="5">
    <name type="scientific">Anthurium amnicola</name>
    <dbReference type="NCBI Taxonomy" id="1678845"/>
    <lineage>
        <taxon>Eukaryota</taxon>
        <taxon>Viridiplantae</taxon>
        <taxon>Streptophyta</taxon>
        <taxon>Embryophyta</taxon>
        <taxon>Tracheophyta</taxon>
        <taxon>Spermatophyta</taxon>
        <taxon>Magnoliopsida</taxon>
        <taxon>Liliopsida</taxon>
        <taxon>Araceae</taxon>
        <taxon>Pothoideae</taxon>
        <taxon>Potheae</taxon>
        <taxon>Anthurium</taxon>
    </lineage>
</organism>
<evidence type="ECO:0000259" key="4">
    <source>
        <dbReference type="PROSITE" id="PS50089"/>
    </source>
</evidence>
<dbReference type="GO" id="GO:0030014">
    <property type="term" value="C:CCR4-NOT complex"/>
    <property type="evidence" value="ECO:0007669"/>
    <property type="project" value="InterPro"/>
</dbReference>
<dbReference type="GO" id="GO:0004842">
    <property type="term" value="F:ubiquitin-protein transferase activity"/>
    <property type="evidence" value="ECO:0007669"/>
    <property type="project" value="InterPro"/>
</dbReference>
<keyword evidence="1" id="KW-0862">Zinc</keyword>
<dbReference type="SUPFAM" id="SSF57850">
    <property type="entry name" value="RING/U-box"/>
    <property type="match status" value="1"/>
</dbReference>
<dbReference type="FunFam" id="3.30.40.10:FF:000383">
    <property type="entry name" value="RING/U-box superfamily protein"/>
    <property type="match status" value="1"/>
</dbReference>
<dbReference type="PANTHER" id="PTHR12603:SF0">
    <property type="entry name" value="CCR4-NOT TRANSCRIPTION COMPLEX SUBUNIT 4"/>
    <property type="match status" value="1"/>
</dbReference>
<feature type="non-terminal residue" evidence="5">
    <location>
        <position position="1"/>
    </location>
</feature>
<evidence type="ECO:0000256" key="3">
    <source>
        <dbReference type="SAM" id="Phobius"/>
    </source>
</evidence>
<dbReference type="Gene3D" id="3.30.40.10">
    <property type="entry name" value="Zinc/RING finger domain, C3HC4 (zinc finger)"/>
    <property type="match status" value="1"/>
</dbReference>
<evidence type="ECO:0000256" key="2">
    <source>
        <dbReference type="SAM" id="MobiDB-lite"/>
    </source>
</evidence>
<dbReference type="InterPro" id="IPR001841">
    <property type="entry name" value="Znf_RING"/>
</dbReference>
<accession>A0A1D1XFR2</accession>
<gene>
    <name evidence="5" type="primary">MOT2_8</name>
    <name evidence="5" type="ORF">g.52436</name>
</gene>
<feature type="transmembrane region" description="Helical" evidence="3">
    <location>
        <begin position="6"/>
        <end position="24"/>
    </location>
</feature>
<evidence type="ECO:0000313" key="5">
    <source>
        <dbReference type="EMBL" id="JAT41244.1"/>
    </source>
</evidence>
<reference evidence="5" key="1">
    <citation type="submission" date="2015-07" db="EMBL/GenBank/DDBJ databases">
        <title>Transcriptome Assembly of Anthurium amnicola.</title>
        <authorList>
            <person name="Suzuki J."/>
        </authorList>
    </citation>
    <scope>NUCLEOTIDE SEQUENCE</scope>
</reference>
<feature type="region of interest" description="Disordered" evidence="2">
    <location>
        <begin position="53"/>
        <end position="74"/>
    </location>
</feature>
<feature type="compositionally biased region" description="Basic and acidic residues" evidence="2">
    <location>
        <begin position="93"/>
        <end position="103"/>
    </location>
</feature>